<dbReference type="GO" id="GO:0007399">
    <property type="term" value="P:nervous system development"/>
    <property type="evidence" value="ECO:0007669"/>
    <property type="project" value="TreeGrafter"/>
</dbReference>
<evidence type="ECO:0000256" key="5">
    <source>
        <dbReference type="ARBA" id="ARBA00023015"/>
    </source>
</evidence>
<dbReference type="GO" id="GO:0003677">
    <property type="term" value="F:DNA binding"/>
    <property type="evidence" value="ECO:0007669"/>
    <property type="project" value="UniProtKB-KW"/>
</dbReference>
<proteinExistence type="inferred from homology"/>
<keyword evidence="6" id="KW-0238">DNA-binding</keyword>
<keyword evidence="3" id="KW-0678">Repressor</keyword>
<evidence type="ECO:0000256" key="7">
    <source>
        <dbReference type="ARBA" id="ARBA00023163"/>
    </source>
</evidence>
<feature type="region of interest" description="Disordered" evidence="9">
    <location>
        <begin position="141"/>
        <end position="176"/>
    </location>
</feature>
<dbReference type="GO" id="GO:0000122">
    <property type="term" value="P:negative regulation of transcription by RNA polymerase II"/>
    <property type="evidence" value="ECO:0007669"/>
    <property type="project" value="TreeGrafter"/>
</dbReference>
<feature type="region of interest" description="Disordered" evidence="9">
    <location>
        <begin position="225"/>
        <end position="269"/>
    </location>
</feature>
<comment type="similarity">
    <text evidence="2">Belongs to the ATXN1 family.</text>
</comment>
<keyword evidence="4" id="KW-0597">Phosphoprotein</keyword>
<dbReference type="Pfam" id="PF08517">
    <property type="entry name" value="AXH"/>
    <property type="match status" value="1"/>
</dbReference>
<evidence type="ECO:0000256" key="8">
    <source>
        <dbReference type="ARBA" id="ARBA00023242"/>
    </source>
</evidence>
<dbReference type="GO" id="GO:0003723">
    <property type="term" value="F:RNA binding"/>
    <property type="evidence" value="ECO:0007669"/>
    <property type="project" value="InterPro"/>
</dbReference>
<evidence type="ECO:0000256" key="9">
    <source>
        <dbReference type="SAM" id="MobiDB-lite"/>
    </source>
</evidence>
<dbReference type="SUPFAM" id="SSF102031">
    <property type="entry name" value="AXH domain"/>
    <property type="match status" value="1"/>
</dbReference>
<sequence length="719" mass="77235">MKSNQERSNESLPPKKREIPACTLPSDDRPMVMAPASESQRGGNLAWLASMASGHESNKQHTSSSAEAEGPQSKPTMSTVESSRAPTATSTIPAVYTSPLSQQAGTIQYSPMHPNLHFISPSYAAPYASYISPLVSPAATTTSSHRHTEAYSGTTNSPASKSDPLISTSDSIPQPHSTQYVQISSSQLSVVPCTASSPQSHLPLHLQQTLALSGPSQLLLHYSDGPMSKKEDGRPREMLNGESERGRRFNHPSESKVSSIAKGSLSTQHHHIHQRDHYDTRHMPLPPVYAHENTSLRNSLVLVPNSHNSSSADPGGNLDKLPPPLAPAEKGGICAGKPVSRTHSSTCFFFLSLSTFLSCTWSKHRQLPHYNSNIGYAYTHRTQPVIIPVSGAEATATSTTPTFAAALPHAFVTSAAPKGESFETSASYPHPAGAVVQAQLHLPILPASASLPATPPIPSTPALPPYFTKGSIIQLADGELKRVEDLKTEDFIQSAEISSELKIDSSTVERIDSSHTPNSAIIQFAVGEHRSQVNVEVLVEYPFFVFGQGWSSCCPDRTTQLLELPCARLAVGDVCISLTLKNLKNGSLKKCQGQISDATSLGPLFKPPFKAPPGGTRRAARHMEHENGLAQCGRQGGVSSQASKENGELGFGEKGTCRIPLSSESESISKPTGRKRRWSAPEGRKVEKLEEEPPSTLPRPSFIPQEVKISIEGRSNIGK</sequence>
<protein>
    <recommendedName>
        <fullName evidence="10">AXH domain-containing protein</fullName>
    </recommendedName>
</protein>
<dbReference type="Pfam" id="PF12547">
    <property type="entry name" value="ATXN-1_C"/>
    <property type="match status" value="2"/>
</dbReference>
<feature type="compositionally biased region" description="Basic and acidic residues" evidence="9">
    <location>
        <begin position="1"/>
        <end position="19"/>
    </location>
</feature>
<dbReference type="EMBL" id="JAAGNN010000023">
    <property type="protein sequence ID" value="KAF4073819.1"/>
    <property type="molecule type" value="Genomic_DNA"/>
</dbReference>
<keyword evidence="12" id="KW-1185">Reference proteome</keyword>
<evidence type="ECO:0000256" key="2">
    <source>
        <dbReference type="ARBA" id="ARBA00007348"/>
    </source>
</evidence>
<feature type="compositionally biased region" description="Polar residues" evidence="9">
    <location>
        <begin position="73"/>
        <end position="94"/>
    </location>
</feature>
<gene>
    <name evidence="11" type="ORF">AMELA_G00247570</name>
</gene>
<keyword evidence="5" id="KW-0805">Transcription regulation</keyword>
<dbReference type="PANTHER" id="PTHR13392">
    <property type="entry name" value="ATAXIN 1"/>
    <property type="match status" value="1"/>
</dbReference>
<dbReference type="InterPro" id="IPR003652">
    <property type="entry name" value="Ataxin_AXH_dom"/>
</dbReference>
<evidence type="ECO:0000256" key="1">
    <source>
        <dbReference type="ARBA" id="ARBA00004123"/>
    </source>
</evidence>
<feature type="compositionally biased region" description="Polar residues" evidence="9">
    <location>
        <begin position="151"/>
        <end position="176"/>
    </location>
</feature>
<feature type="region of interest" description="Disordered" evidence="9">
    <location>
        <begin position="1"/>
        <end position="94"/>
    </location>
</feature>
<keyword evidence="7" id="KW-0804">Transcription</keyword>
<name>A0A7J5ZVM9_AMEME</name>
<evidence type="ECO:0000256" key="3">
    <source>
        <dbReference type="ARBA" id="ARBA00022491"/>
    </source>
</evidence>
<dbReference type="InterPro" id="IPR020997">
    <property type="entry name" value="Ataxin-1_N"/>
</dbReference>
<dbReference type="InterPro" id="IPR043404">
    <property type="entry name" value="ATAXIN1-like"/>
</dbReference>
<evidence type="ECO:0000313" key="11">
    <source>
        <dbReference type="EMBL" id="KAF4073819.1"/>
    </source>
</evidence>
<comment type="caution">
    <text evidence="11">The sequence shown here is derived from an EMBL/GenBank/DDBJ whole genome shotgun (WGS) entry which is preliminary data.</text>
</comment>
<dbReference type="InterPro" id="IPR036096">
    <property type="entry name" value="Ataxin_AXH_dom_sf"/>
</dbReference>
<organism evidence="11 12">
    <name type="scientific">Ameiurus melas</name>
    <name type="common">Black bullhead</name>
    <name type="synonym">Silurus melas</name>
    <dbReference type="NCBI Taxonomy" id="219545"/>
    <lineage>
        <taxon>Eukaryota</taxon>
        <taxon>Metazoa</taxon>
        <taxon>Chordata</taxon>
        <taxon>Craniata</taxon>
        <taxon>Vertebrata</taxon>
        <taxon>Euteleostomi</taxon>
        <taxon>Actinopterygii</taxon>
        <taxon>Neopterygii</taxon>
        <taxon>Teleostei</taxon>
        <taxon>Ostariophysi</taxon>
        <taxon>Siluriformes</taxon>
        <taxon>Ictaluridae</taxon>
        <taxon>Ameiurus</taxon>
    </lineage>
</organism>
<dbReference type="PROSITE" id="PS51148">
    <property type="entry name" value="AXH"/>
    <property type="match status" value="1"/>
</dbReference>
<dbReference type="GO" id="GO:0005634">
    <property type="term" value="C:nucleus"/>
    <property type="evidence" value="ECO:0007669"/>
    <property type="project" value="UniProtKB-SubCell"/>
</dbReference>
<evidence type="ECO:0000256" key="4">
    <source>
        <dbReference type="ARBA" id="ARBA00022553"/>
    </source>
</evidence>
<feature type="domain" description="AXH" evidence="10">
    <location>
        <begin position="455"/>
        <end position="586"/>
    </location>
</feature>
<reference evidence="11 12" key="1">
    <citation type="submission" date="2020-02" db="EMBL/GenBank/DDBJ databases">
        <title>A chromosome-scale genome assembly of the black bullhead catfish (Ameiurus melas).</title>
        <authorList>
            <person name="Wen M."/>
            <person name="Zham M."/>
            <person name="Cabau C."/>
            <person name="Klopp C."/>
            <person name="Donnadieu C."/>
            <person name="Roques C."/>
            <person name="Bouchez O."/>
            <person name="Lampietro C."/>
            <person name="Jouanno E."/>
            <person name="Herpin A."/>
            <person name="Louis A."/>
            <person name="Berthelot C."/>
            <person name="Parey E."/>
            <person name="Roest-Crollius H."/>
            <person name="Braasch I."/>
            <person name="Postlethwait J."/>
            <person name="Robinson-Rechavi M."/>
            <person name="Echchiki A."/>
            <person name="Begum T."/>
            <person name="Montfort J."/>
            <person name="Schartl M."/>
            <person name="Bobe J."/>
            <person name="Guiguen Y."/>
        </authorList>
    </citation>
    <scope>NUCLEOTIDE SEQUENCE [LARGE SCALE GENOMIC DNA]</scope>
    <source>
        <strain evidence="11">M_S1</strain>
        <tissue evidence="11">Blood</tissue>
    </source>
</reference>
<evidence type="ECO:0000313" key="12">
    <source>
        <dbReference type="Proteomes" id="UP000593565"/>
    </source>
</evidence>
<dbReference type="Proteomes" id="UP000593565">
    <property type="component" value="Unassembled WGS sequence"/>
</dbReference>
<evidence type="ECO:0000259" key="10">
    <source>
        <dbReference type="PROSITE" id="PS51148"/>
    </source>
</evidence>
<dbReference type="PANTHER" id="PTHR13392:SF5">
    <property type="entry name" value="ATAXIN-1"/>
    <property type="match status" value="1"/>
</dbReference>
<keyword evidence="8" id="KW-0539">Nucleus</keyword>
<dbReference type="SMART" id="SM00536">
    <property type="entry name" value="AXH"/>
    <property type="match status" value="1"/>
</dbReference>
<feature type="compositionally biased region" description="Basic and acidic residues" evidence="9">
    <location>
        <begin position="227"/>
        <end position="254"/>
    </location>
</feature>
<comment type="subcellular location">
    <subcellularLocation>
        <location evidence="1">Nucleus</location>
    </subcellularLocation>
</comment>
<accession>A0A7J5ZVM9</accession>
<evidence type="ECO:0000256" key="6">
    <source>
        <dbReference type="ARBA" id="ARBA00023125"/>
    </source>
</evidence>
<feature type="region of interest" description="Disordered" evidence="9">
    <location>
        <begin position="631"/>
        <end position="719"/>
    </location>
</feature>
<dbReference type="AlphaFoldDB" id="A0A7J5ZVM9"/>